<protein>
    <submittedName>
        <fullName evidence="1">Uncharacterized protein</fullName>
    </submittedName>
</protein>
<organism evidence="1 2">
    <name type="scientific">Ameca splendens</name>
    <dbReference type="NCBI Taxonomy" id="208324"/>
    <lineage>
        <taxon>Eukaryota</taxon>
        <taxon>Metazoa</taxon>
        <taxon>Chordata</taxon>
        <taxon>Craniata</taxon>
        <taxon>Vertebrata</taxon>
        <taxon>Euteleostomi</taxon>
        <taxon>Actinopterygii</taxon>
        <taxon>Neopterygii</taxon>
        <taxon>Teleostei</taxon>
        <taxon>Neoteleostei</taxon>
        <taxon>Acanthomorphata</taxon>
        <taxon>Ovalentaria</taxon>
        <taxon>Atherinomorphae</taxon>
        <taxon>Cyprinodontiformes</taxon>
        <taxon>Goodeidae</taxon>
        <taxon>Ameca</taxon>
    </lineage>
</organism>
<dbReference type="EMBL" id="JAHRIP010003826">
    <property type="protein sequence ID" value="MEQ2281513.1"/>
    <property type="molecule type" value="Genomic_DNA"/>
</dbReference>
<evidence type="ECO:0000313" key="1">
    <source>
        <dbReference type="EMBL" id="MEQ2281513.1"/>
    </source>
</evidence>
<sequence>LTRSTSVFTEETKNTKRNRAAEMMLSALLLTLLVTWTELFSPGTAVQVIPPCDQNLFHFNVEDCRSDFNRSMEMSGYQETCPWPDVKP</sequence>
<comment type="caution">
    <text evidence="1">The sequence shown here is derived from an EMBL/GenBank/DDBJ whole genome shotgun (WGS) entry which is preliminary data.</text>
</comment>
<proteinExistence type="predicted"/>
<dbReference type="Proteomes" id="UP001469553">
    <property type="component" value="Unassembled WGS sequence"/>
</dbReference>
<feature type="non-terminal residue" evidence="1">
    <location>
        <position position="1"/>
    </location>
</feature>
<accession>A0ABV0XJ70</accession>
<keyword evidence="2" id="KW-1185">Reference proteome</keyword>
<gene>
    <name evidence="1" type="ORF">AMECASPLE_031152</name>
</gene>
<reference evidence="1 2" key="1">
    <citation type="submission" date="2021-06" db="EMBL/GenBank/DDBJ databases">
        <authorList>
            <person name="Palmer J.M."/>
        </authorList>
    </citation>
    <scope>NUCLEOTIDE SEQUENCE [LARGE SCALE GENOMIC DNA]</scope>
    <source>
        <strain evidence="1 2">AS_MEX2019</strain>
        <tissue evidence="1">Muscle</tissue>
    </source>
</reference>
<evidence type="ECO:0000313" key="2">
    <source>
        <dbReference type="Proteomes" id="UP001469553"/>
    </source>
</evidence>
<name>A0ABV0XJ70_9TELE</name>